<dbReference type="Proteomes" id="UP000078454">
    <property type="component" value="Unassembled WGS sequence"/>
</dbReference>
<dbReference type="PROSITE" id="PS50928">
    <property type="entry name" value="ABC_TM1"/>
    <property type="match status" value="1"/>
</dbReference>
<evidence type="ECO:0000259" key="8">
    <source>
        <dbReference type="PROSITE" id="PS50928"/>
    </source>
</evidence>
<dbReference type="Pfam" id="PF00528">
    <property type="entry name" value="BPD_transp_1"/>
    <property type="match status" value="1"/>
</dbReference>
<keyword evidence="5 7" id="KW-1133">Transmembrane helix</keyword>
<dbReference type="RefSeq" id="WP_068665119.1">
    <property type="nucleotide sequence ID" value="NZ_LYPB01000069.1"/>
</dbReference>
<evidence type="ECO:0000256" key="7">
    <source>
        <dbReference type="RuleBase" id="RU363032"/>
    </source>
</evidence>
<keyword evidence="3" id="KW-1003">Cell membrane</keyword>
<feature type="transmembrane region" description="Helical" evidence="7">
    <location>
        <begin position="114"/>
        <end position="134"/>
    </location>
</feature>
<evidence type="ECO:0000256" key="4">
    <source>
        <dbReference type="ARBA" id="ARBA00022692"/>
    </source>
</evidence>
<evidence type="ECO:0000256" key="2">
    <source>
        <dbReference type="ARBA" id="ARBA00022448"/>
    </source>
</evidence>
<keyword evidence="10" id="KW-1185">Reference proteome</keyword>
<organism evidence="9 10">
    <name type="scientific">Paenibacillus oryzisoli</name>
    <dbReference type="NCBI Taxonomy" id="1850517"/>
    <lineage>
        <taxon>Bacteria</taxon>
        <taxon>Bacillati</taxon>
        <taxon>Bacillota</taxon>
        <taxon>Bacilli</taxon>
        <taxon>Bacillales</taxon>
        <taxon>Paenibacillaceae</taxon>
        <taxon>Paenibacillus</taxon>
    </lineage>
</organism>
<dbReference type="SUPFAM" id="SSF161098">
    <property type="entry name" value="MetI-like"/>
    <property type="match status" value="1"/>
</dbReference>
<dbReference type="InterPro" id="IPR035906">
    <property type="entry name" value="MetI-like_sf"/>
</dbReference>
<dbReference type="EMBL" id="LYPB01000069">
    <property type="protein sequence ID" value="OAS17993.1"/>
    <property type="molecule type" value="Genomic_DNA"/>
</dbReference>
<comment type="similarity">
    <text evidence="7">Belongs to the binding-protein-dependent transport system permease family.</text>
</comment>
<dbReference type="PANTHER" id="PTHR43227">
    <property type="entry name" value="BLL4140 PROTEIN"/>
    <property type="match status" value="1"/>
</dbReference>
<keyword evidence="6 7" id="KW-0472">Membrane</keyword>
<evidence type="ECO:0000256" key="3">
    <source>
        <dbReference type="ARBA" id="ARBA00022475"/>
    </source>
</evidence>
<accession>A0A198AAL7</accession>
<dbReference type="PANTHER" id="PTHR43227:SF11">
    <property type="entry name" value="BLL4140 PROTEIN"/>
    <property type="match status" value="1"/>
</dbReference>
<evidence type="ECO:0000313" key="10">
    <source>
        <dbReference type="Proteomes" id="UP000078454"/>
    </source>
</evidence>
<dbReference type="Gene3D" id="1.10.3720.10">
    <property type="entry name" value="MetI-like"/>
    <property type="match status" value="1"/>
</dbReference>
<name>A0A198AAL7_9BACL</name>
<dbReference type="GO" id="GO:0055085">
    <property type="term" value="P:transmembrane transport"/>
    <property type="evidence" value="ECO:0007669"/>
    <property type="project" value="InterPro"/>
</dbReference>
<dbReference type="InterPro" id="IPR050809">
    <property type="entry name" value="UgpAE/MalFG_permease"/>
</dbReference>
<keyword evidence="2 7" id="KW-0813">Transport</keyword>
<comment type="subcellular location">
    <subcellularLocation>
        <location evidence="1 7">Cell membrane</location>
        <topology evidence="1 7">Multi-pass membrane protein</topology>
    </subcellularLocation>
</comment>
<evidence type="ECO:0000256" key="6">
    <source>
        <dbReference type="ARBA" id="ARBA00023136"/>
    </source>
</evidence>
<feature type="transmembrane region" description="Helical" evidence="7">
    <location>
        <begin position="78"/>
        <end position="102"/>
    </location>
</feature>
<feature type="transmembrane region" description="Helical" evidence="7">
    <location>
        <begin position="161"/>
        <end position="187"/>
    </location>
</feature>
<protein>
    <submittedName>
        <fullName evidence="9">Sugar ABC transporter permease</fullName>
    </submittedName>
</protein>
<dbReference type="GO" id="GO:0005886">
    <property type="term" value="C:plasma membrane"/>
    <property type="evidence" value="ECO:0007669"/>
    <property type="project" value="UniProtKB-SubCell"/>
</dbReference>
<dbReference type="InterPro" id="IPR000515">
    <property type="entry name" value="MetI-like"/>
</dbReference>
<dbReference type="CDD" id="cd06261">
    <property type="entry name" value="TM_PBP2"/>
    <property type="match status" value="1"/>
</dbReference>
<keyword evidence="4 7" id="KW-0812">Transmembrane</keyword>
<feature type="transmembrane region" description="Helical" evidence="7">
    <location>
        <begin position="270"/>
        <end position="295"/>
    </location>
</feature>
<evidence type="ECO:0000256" key="5">
    <source>
        <dbReference type="ARBA" id="ARBA00022989"/>
    </source>
</evidence>
<reference evidence="9 10" key="1">
    <citation type="submission" date="2016-05" db="EMBL/GenBank/DDBJ databases">
        <title>Paenibacillus sp. 1ZS3-15 nov., isolated from the rhizosphere soil.</title>
        <authorList>
            <person name="Zhang X.X."/>
            <person name="Zhang J."/>
        </authorList>
    </citation>
    <scope>NUCLEOTIDE SEQUENCE [LARGE SCALE GENOMIC DNA]</scope>
    <source>
        <strain evidence="9 10">1ZS3-15</strain>
    </source>
</reference>
<dbReference type="OrthoDB" id="9785836at2"/>
<gene>
    <name evidence="9" type="ORF">A8708_28710</name>
</gene>
<dbReference type="AlphaFoldDB" id="A0A198AAL7"/>
<feature type="transmembrane region" description="Helical" evidence="7">
    <location>
        <begin position="208"/>
        <end position="232"/>
    </location>
</feature>
<comment type="caution">
    <text evidence="9">The sequence shown here is derived from an EMBL/GenBank/DDBJ whole genome shotgun (WGS) entry which is preliminary data.</text>
</comment>
<feature type="domain" description="ABC transmembrane type-1" evidence="8">
    <location>
        <begin position="74"/>
        <end position="291"/>
    </location>
</feature>
<sequence length="305" mass="34787">MKTPFIRDLISYRTMLFMLVPSFLFVALFQYVPMFGLVLAFKHYSYGKGILGSDWSGLDNFKFFFISGDAWRVTRNTVLYNVFFIFINLVLQVGIAILLSEVRSKWFKKVSQSVMFLPYFISWVVVGSIAYNLLNFEHGTINTIFRTFGMEPLNFYSTTGIWPYLLVFFSTWKAVGYGVVFYLAAIMSIDQEMYEAAETDGANVFQKIWHITIPCLKPTMIILTLLSVGHIFRGDFGLFFNIIGNNGLLFGNTDVIDTYVYRSLVQNNEIGMSAAIGLFQSILCFITILLVNGVVRKADKDSALF</sequence>
<evidence type="ECO:0000313" key="9">
    <source>
        <dbReference type="EMBL" id="OAS17993.1"/>
    </source>
</evidence>
<feature type="transmembrane region" description="Helical" evidence="7">
    <location>
        <begin position="12"/>
        <end position="32"/>
    </location>
</feature>
<proteinExistence type="inferred from homology"/>
<dbReference type="STRING" id="1850517.A8708_28710"/>
<evidence type="ECO:0000256" key="1">
    <source>
        <dbReference type="ARBA" id="ARBA00004651"/>
    </source>
</evidence>